<feature type="transmembrane region" description="Helical" evidence="8">
    <location>
        <begin position="119"/>
        <end position="139"/>
    </location>
</feature>
<protein>
    <submittedName>
        <fullName evidence="12">cGMP-dependent protein kinase 1 (CGK 1) (CGK1) (cGMP-dependent protein kinase I) (cGKI)</fullName>
    </submittedName>
</protein>
<keyword evidence="8" id="KW-0472">Membrane</keyword>
<evidence type="ECO:0000313" key="12">
    <source>
        <dbReference type="EMBL" id="CAL4768180.1"/>
    </source>
</evidence>
<feature type="repeat" description="ANK" evidence="6">
    <location>
        <begin position="431"/>
        <end position="463"/>
    </location>
</feature>
<dbReference type="PROSITE" id="PS50088">
    <property type="entry name" value="ANK_REPEAT"/>
    <property type="match status" value="2"/>
</dbReference>
<evidence type="ECO:0000256" key="3">
    <source>
        <dbReference type="ARBA" id="ARBA00022741"/>
    </source>
</evidence>
<dbReference type="PANTHER" id="PTHR24353">
    <property type="entry name" value="CYCLIC NUCLEOTIDE-DEPENDENT PROTEIN KINASE"/>
    <property type="match status" value="1"/>
</dbReference>
<dbReference type="EMBL" id="CAMXCT030000591">
    <property type="protein sequence ID" value="CAL4768180.1"/>
    <property type="molecule type" value="Genomic_DNA"/>
</dbReference>
<evidence type="ECO:0000256" key="5">
    <source>
        <dbReference type="ARBA" id="ARBA00022840"/>
    </source>
</evidence>
<keyword evidence="6" id="KW-0040">ANK repeat</keyword>
<evidence type="ECO:0000256" key="6">
    <source>
        <dbReference type="PROSITE-ProRule" id="PRU00023"/>
    </source>
</evidence>
<dbReference type="SUPFAM" id="SSF56112">
    <property type="entry name" value="Protein kinase-like (PK-like)"/>
    <property type="match status" value="1"/>
</dbReference>
<dbReference type="GO" id="GO:0004674">
    <property type="term" value="F:protein serine/threonine kinase activity"/>
    <property type="evidence" value="ECO:0007669"/>
    <property type="project" value="UniProtKB-KW"/>
</dbReference>
<evidence type="ECO:0000313" key="13">
    <source>
        <dbReference type="Proteomes" id="UP001152797"/>
    </source>
</evidence>
<dbReference type="Pfam" id="PF03747">
    <property type="entry name" value="ADP_ribosyl_GH"/>
    <property type="match status" value="1"/>
</dbReference>
<sequence length="1120" mass="123399">MSSTLDDDSRDRASRSRDEKAEKGGRSPRAAQIEVNSGASVNHIDPNLVRCGNWCLFFLEMWISTGCILLCAFRKDWCLCFLLALPHTLLVGIEVQLIGRDWAFRRNLHALQGSSRGKAMFFKSIVFLIFGCLSCLPVMRARQCWKQRGMRASLVDEIETPAGEGLHESARFDSHVMFVTNVPRIIVLLYASTSLVYTELELSVLLSMAFLSLLNVLQAAVNFDYYASKWIRAQYETLTSEGFPFQFQVLHYAYRLCEIALRILTLLLVTEALRFHVWVAVLYLCLDYLLSTAALCFVTAKQAPGSRLVLILSVSIYVFDCCRFIDEQGLTRQARQVSNLLRALRSGQSAVVLPLLWWIHPERSSSWFSKIFWPTWALLLGLLALVWLLEKCTRLQHRAVDIFMACKKGLLQEVVDLLDSGCDCNLRLVDDGSTPLHVAAGCGQSECVEVLLRRGADPLLSDVDGETPLHKACRHGHARCIRVLLHPPVDAPCVLRGDFLECAAQVNQLGQRPLQLLEAVEKSCKLVDELAEFQHQPDLKRSLSSQMSQLSPTRSISGELHGAAQSVFGEVLKNSKSRFLVASKHVGTSRSLTGFLFTTGIGEQMAEVLDNEAPAESPQLTTLRTQGVLGAGAFGKVFKRMALRVAEAFATCDLAFGTLESCLSGLLRRYLAWCGDARFAGPSEYDVAYDTGVVFQEVLRKVSSRVDTEDSDEMLLKAAHRAADESFERRQSAGVNPAHRSVVLAMQPGIALASLAAAAVAEARLTHRHCEALATAAAAALLARQLLSGEGICAACRGCLPYLHDFDAPETLRVLHRFSAWSEADEADPPQPTHREGFSPLVLESALCFLVSARSFEDALHGSLEFAGPDNFCPVLVGSLGGALFGCDMDLESLADVPGPGAAGAAGAAGAGVTWRTLNHEHFLPVEHRKRIGRVAKIYAVLDVCSSEVYALKLQRRDSTTKFAIREAEALHRSSHAFIVRLIHIFQTQSYYALLMELCDKSLNACILDSLDENGQIGGLADYPTKRYAACITLALEYLHQQRVVFRDLKPDNVLVTFKDNVAKLADFGLARSLTLDSAVEARGSEESGSDKLSLSPKVSSTVCGTPRFMAPEAETRFWW</sequence>
<dbReference type="CDD" id="cd00180">
    <property type="entry name" value="PKc"/>
    <property type="match status" value="1"/>
</dbReference>
<dbReference type="Proteomes" id="UP001152797">
    <property type="component" value="Unassembled WGS sequence"/>
</dbReference>
<dbReference type="InterPro" id="IPR036705">
    <property type="entry name" value="Ribosyl_crysJ1_sf"/>
</dbReference>
<reference evidence="10" key="1">
    <citation type="submission" date="2022-10" db="EMBL/GenBank/DDBJ databases">
        <authorList>
            <person name="Chen Y."/>
            <person name="Dougan E. K."/>
            <person name="Chan C."/>
            <person name="Rhodes N."/>
            <person name="Thang M."/>
        </authorList>
    </citation>
    <scope>NUCLEOTIDE SEQUENCE</scope>
</reference>
<keyword evidence="13" id="KW-1185">Reference proteome</keyword>
<accession>A0A9P1FLU7</accession>
<keyword evidence="8" id="KW-1133">Transmembrane helix</keyword>
<dbReference type="GO" id="GO:0005524">
    <property type="term" value="F:ATP binding"/>
    <property type="evidence" value="ECO:0007669"/>
    <property type="project" value="UniProtKB-KW"/>
</dbReference>
<dbReference type="SMART" id="SM00220">
    <property type="entry name" value="S_TKc"/>
    <property type="match status" value="1"/>
</dbReference>
<keyword evidence="3" id="KW-0547">Nucleotide-binding</keyword>
<dbReference type="PROSITE" id="PS50297">
    <property type="entry name" value="ANK_REP_REGION"/>
    <property type="match status" value="2"/>
</dbReference>
<dbReference type="SMART" id="SM00248">
    <property type="entry name" value="ANK"/>
    <property type="match status" value="3"/>
</dbReference>
<feature type="region of interest" description="Disordered" evidence="7">
    <location>
        <begin position="1"/>
        <end position="30"/>
    </location>
</feature>
<evidence type="ECO:0000256" key="4">
    <source>
        <dbReference type="ARBA" id="ARBA00022777"/>
    </source>
</evidence>
<evidence type="ECO:0000256" key="7">
    <source>
        <dbReference type="SAM" id="MobiDB-lite"/>
    </source>
</evidence>
<feature type="transmembrane region" description="Helical" evidence="8">
    <location>
        <begin position="80"/>
        <end position="99"/>
    </location>
</feature>
<evidence type="ECO:0000313" key="10">
    <source>
        <dbReference type="EMBL" id="CAI3980868.1"/>
    </source>
</evidence>
<feature type="transmembrane region" description="Helical" evidence="8">
    <location>
        <begin position="275"/>
        <end position="298"/>
    </location>
</feature>
<feature type="transmembrane region" description="Helical" evidence="8">
    <location>
        <begin position="56"/>
        <end position="73"/>
    </location>
</feature>
<keyword evidence="2" id="KW-0808">Transferase</keyword>
<name>A0A9P1FLU7_9DINO</name>
<dbReference type="AlphaFoldDB" id="A0A9P1FLU7"/>
<feature type="transmembrane region" description="Helical" evidence="8">
    <location>
        <begin position="371"/>
        <end position="389"/>
    </location>
</feature>
<feature type="repeat" description="ANK" evidence="6">
    <location>
        <begin position="464"/>
        <end position="485"/>
    </location>
</feature>
<evidence type="ECO:0000259" key="9">
    <source>
        <dbReference type="PROSITE" id="PS50011"/>
    </source>
</evidence>
<feature type="transmembrane region" description="Helical" evidence="8">
    <location>
        <begin position="204"/>
        <end position="228"/>
    </location>
</feature>
<keyword evidence="8" id="KW-0812">Transmembrane</keyword>
<dbReference type="Gene3D" id="1.25.40.20">
    <property type="entry name" value="Ankyrin repeat-containing domain"/>
    <property type="match status" value="1"/>
</dbReference>
<dbReference type="Pfam" id="PF12796">
    <property type="entry name" value="Ank_2"/>
    <property type="match status" value="1"/>
</dbReference>
<dbReference type="Gene3D" id="1.10.510.10">
    <property type="entry name" value="Transferase(Phosphotransferase) domain 1"/>
    <property type="match status" value="1"/>
</dbReference>
<evidence type="ECO:0000256" key="2">
    <source>
        <dbReference type="ARBA" id="ARBA00022679"/>
    </source>
</evidence>
<dbReference type="Pfam" id="PF00069">
    <property type="entry name" value="Pkinase"/>
    <property type="match status" value="1"/>
</dbReference>
<dbReference type="InterPro" id="IPR011009">
    <property type="entry name" value="Kinase-like_dom_sf"/>
</dbReference>
<organism evidence="10">
    <name type="scientific">Cladocopium goreaui</name>
    <dbReference type="NCBI Taxonomy" id="2562237"/>
    <lineage>
        <taxon>Eukaryota</taxon>
        <taxon>Sar</taxon>
        <taxon>Alveolata</taxon>
        <taxon>Dinophyceae</taxon>
        <taxon>Suessiales</taxon>
        <taxon>Symbiodiniaceae</taxon>
        <taxon>Cladocopium</taxon>
    </lineage>
</organism>
<dbReference type="InterPro" id="IPR002110">
    <property type="entry name" value="Ankyrin_rpt"/>
</dbReference>
<evidence type="ECO:0000313" key="11">
    <source>
        <dbReference type="EMBL" id="CAL1134243.1"/>
    </source>
</evidence>
<dbReference type="EMBL" id="CAMXCT020000591">
    <property type="protein sequence ID" value="CAL1134243.1"/>
    <property type="molecule type" value="Genomic_DNA"/>
</dbReference>
<evidence type="ECO:0000256" key="1">
    <source>
        <dbReference type="ARBA" id="ARBA00022527"/>
    </source>
</evidence>
<dbReference type="InterPro" id="IPR036770">
    <property type="entry name" value="Ankyrin_rpt-contain_sf"/>
</dbReference>
<dbReference type="InterPro" id="IPR005502">
    <property type="entry name" value="Ribosyl_crysJ1"/>
</dbReference>
<dbReference type="OrthoDB" id="438772at2759"/>
<gene>
    <name evidence="10" type="ORF">C1SCF055_LOCUS8716</name>
</gene>
<dbReference type="SUPFAM" id="SSF101478">
    <property type="entry name" value="ADP-ribosylglycohydrolase"/>
    <property type="match status" value="1"/>
</dbReference>
<proteinExistence type="predicted"/>
<feature type="domain" description="Protein kinase" evidence="9">
    <location>
        <begin position="924"/>
        <end position="1120"/>
    </location>
</feature>
<keyword evidence="1" id="KW-0723">Serine/threonine-protein kinase</keyword>
<dbReference type="PROSITE" id="PS50011">
    <property type="entry name" value="PROTEIN_KINASE_DOM"/>
    <property type="match status" value="1"/>
</dbReference>
<keyword evidence="4 12" id="KW-0418">Kinase</keyword>
<dbReference type="Gene3D" id="1.10.4080.10">
    <property type="entry name" value="ADP-ribosylation/Crystallin J1"/>
    <property type="match status" value="1"/>
</dbReference>
<dbReference type="InterPro" id="IPR000719">
    <property type="entry name" value="Prot_kinase_dom"/>
</dbReference>
<keyword evidence="5" id="KW-0067">ATP-binding</keyword>
<reference evidence="11" key="2">
    <citation type="submission" date="2024-04" db="EMBL/GenBank/DDBJ databases">
        <authorList>
            <person name="Chen Y."/>
            <person name="Shah S."/>
            <person name="Dougan E. K."/>
            <person name="Thang M."/>
            <person name="Chan C."/>
        </authorList>
    </citation>
    <scope>NUCLEOTIDE SEQUENCE [LARGE SCALE GENOMIC DNA]</scope>
</reference>
<dbReference type="SUPFAM" id="SSF48403">
    <property type="entry name" value="Ankyrin repeat"/>
    <property type="match status" value="1"/>
</dbReference>
<feature type="compositionally biased region" description="Basic and acidic residues" evidence="7">
    <location>
        <begin position="7"/>
        <end position="25"/>
    </location>
</feature>
<evidence type="ECO:0000256" key="8">
    <source>
        <dbReference type="SAM" id="Phobius"/>
    </source>
</evidence>
<comment type="caution">
    <text evidence="10">The sequence shown here is derived from an EMBL/GenBank/DDBJ whole genome shotgun (WGS) entry which is preliminary data.</text>
</comment>
<dbReference type="EMBL" id="CAMXCT010000591">
    <property type="protein sequence ID" value="CAI3980868.1"/>
    <property type="molecule type" value="Genomic_DNA"/>
</dbReference>